<evidence type="ECO:0000259" key="2">
    <source>
        <dbReference type="Pfam" id="PF14701"/>
    </source>
</evidence>
<evidence type="ECO:0008006" key="5">
    <source>
        <dbReference type="Google" id="ProtNLM"/>
    </source>
</evidence>
<reference evidence="3" key="1">
    <citation type="thesis" date="2021" institute="BYU ScholarsArchive" country="Provo, UT, USA">
        <title>Applications of and Algorithms for Genome Assembly and Genomic Analyses with an Emphasis on Marine Teleosts.</title>
        <authorList>
            <person name="Pickett B.D."/>
        </authorList>
    </citation>
    <scope>NUCLEOTIDE SEQUENCE</scope>
    <source>
        <strain evidence="3">HI-2016</strain>
    </source>
</reference>
<gene>
    <name evidence="3" type="ORF">JZ751_025844</name>
</gene>
<keyword evidence="4" id="KW-1185">Reference proteome</keyword>
<organism evidence="3 4">
    <name type="scientific">Albula glossodonta</name>
    <name type="common">roundjaw bonefish</name>
    <dbReference type="NCBI Taxonomy" id="121402"/>
    <lineage>
        <taxon>Eukaryota</taxon>
        <taxon>Metazoa</taxon>
        <taxon>Chordata</taxon>
        <taxon>Craniata</taxon>
        <taxon>Vertebrata</taxon>
        <taxon>Euteleostomi</taxon>
        <taxon>Actinopterygii</taxon>
        <taxon>Neopterygii</taxon>
        <taxon>Teleostei</taxon>
        <taxon>Albuliformes</taxon>
        <taxon>Albulidae</taxon>
        <taxon>Albula</taxon>
    </lineage>
</organism>
<dbReference type="GO" id="GO:0004135">
    <property type="term" value="F:amylo-alpha-1,6-glucosidase activity"/>
    <property type="evidence" value="ECO:0007669"/>
    <property type="project" value="InterPro"/>
</dbReference>
<proteinExistence type="predicted"/>
<feature type="domain" description="Eukaryotic glycogen debranching enzyme N-terminal" evidence="1">
    <location>
        <begin position="27"/>
        <end position="61"/>
    </location>
</feature>
<dbReference type="SUPFAM" id="SSF51445">
    <property type="entry name" value="(Trans)glycosidases"/>
    <property type="match status" value="1"/>
</dbReference>
<dbReference type="InterPro" id="IPR017853">
    <property type="entry name" value="GH"/>
</dbReference>
<feature type="domain" description="Glycogen debranching enzyme glucanotransferase" evidence="2">
    <location>
        <begin position="90"/>
        <end position="190"/>
    </location>
</feature>
<dbReference type="AlphaFoldDB" id="A0A8T2NGL4"/>
<evidence type="ECO:0000313" key="3">
    <source>
        <dbReference type="EMBL" id="KAG9338440.1"/>
    </source>
</evidence>
<accession>A0A8T2NGL4</accession>
<evidence type="ECO:0000259" key="1">
    <source>
        <dbReference type="Pfam" id="PF14699"/>
    </source>
</evidence>
<dbReference type="GO" id="GO:0004134">
    <property type="term" value="F:4-alpha-glucanotransferase activity"/>
    <property type="evidence" value="ECO:0007669"/>
    <property type="project" value="InterPro"/>
</dbReference>
<name>A0A8T2NGL4_9TELE</name>
<comment type="caution">
    <text evidence="3">The sequence shown here is derived from an EMBL/GenBank/DDBJ whole genome shotgun (WGS) entry which is preliminary data.</text>
</comment>
<dbReference type="Proteomes" id="UP000824540">
    <property type="component" value="Unassembled WGS sequence"/>
</dbReference>
<dbReference type="Pfam" id="PF14701">
    <property type="entry name" value="hDGE_amylase"/>
    <property type="match status" value="1"/>
</dbReference>
<dbReference type="PANTHER" id="PTHR10569">
    <property type="entry name" value="GLYCOGEN DEBRANCHING ENZYME"/>
    <property type="match status" value="1"/>
</dbReference>
<dbReference type="GO" id="GO:0005980">
    <property type="term" value="P:glycogen catabolic process"/>
    <property type="evidence" value="ECO:0007669"/>
    <property type="project" value="InterPro"/>
</dbReference>
<dbReference type="Gene3D" id="3.20.20.80">
    <property type="entry name" value="Glycosidases"/>
    <property type="match status" value="1"/>
</dbReference>
<sequence length="236" mass="27020">MVHSKQIRVLVLNDKENLDRTLFRLDQGKPVLVHTNYPAKGEEFDRHKFRTLEWVNPTEREDDSDKKEDRSGSGYIVVDPVLRVGADNHVLPLDCITIQTYLAKCLGPLDEWPDRLRVAKESGYNMVHLTPLQVLGLSRSCYSLADQLELNPDFSPPGERYTWTDVGILVEHIKKEWNMLCITDVVYNHTDLFRPPFVIQLKTAFKYLLDRGISGREHPPPFSPLHSDGVATDVAD</sequence>
<dbReference type="Pfam" id="PF14699">
    <property type="entry name" value="hGDE_N"/>
    <property type="match status" value="1"/>
</dbReference>
<dbReference type="PANTHER" id="PTHR10569:SF2">
    <property type="entry name" value="GLYCOGEN DEBRANCHING ENZYME"/>
    <property type="match status" value="1"/>
</dbReference>
<dbReference type="InterPro" id="IPR032792">
    <property type="entry name" value="AGL_glucanoTrfase"/>
</dbReference>
<dbReference type="OrthoDB" id="10248904at2759"/>
<evidence type="ECO:0000313" key="4">
    <source>
        <dbReference type="Proteomes" id="UP000824540"/>
    </source>
</evidence>
<dbReference type="EMBL" id="JAFBMS010000067">
    <property type="protein sequence ID" value="KAG9338440.1"/>
    <property type="molecule type" value="Genomic_DNA"/>
</dbReference>
<protein>
    <recommendedName>
        <fullName evidence="5">Glycogen debranching enzyme</fullName>
    </recommendedName>
</protein>
<dbReference type="InterPro" id="IPR010401">
    <property type="entry name" value="AGL/Gdb1"/>
</dbReference>
<dbReference type="InterPro" id="IPR029436">
    <property type="entry name" value="AGL_euk_N"/>
</dbReference>